<proteinExistence type="inferred from homology"/>
<protein>
    <recommendedName>
        <fullName evidence="9">Cytochrome c oxidase assembly factor 3</fullName>
    </recommendedName>
</protein>
<comment type="subunit">
    <text evidence="4 9">Component of 250-400 kDa complexes called cytochrome oxidase assembly intermediates or COA complexes.</text>
</comment>
<evidence type="ECO:0000256" key="5">
    <source>
        <dbReference type="ARBA" id="ARBA00022692"/>
    </source>
</evidence>
<keyword evidence="5 9" id="KW-0812">Transmembrane</keyword>
<dbReference type="GO" id="GO:0033617">
    <property type="term" value="P:mitochondrial respiratory chain complex IV assembly"/>
    <property type="evidence" value="ECO:0007669"/>
    <property type="project" value="UniProtKB-UniRule"/>
</dbReference>
<feature type="domain" description="Cytochrome c oxidase assembly factor 3 mitochondrial coiled-coil" evidence="10">
    <location>
        <begin position="26"/>
        <end position="68"/>
    </location>
</feature>
<name>A0A1E4TRA6_PACTA</name>
<dbReference type="AlphaFoldDB" id="A0A1E4TRA6"/>
<sequence>MRATSFRSAVTDQYHSKYNYTMTPAMLRARKPYFWRNTVSLFVLGGISLSVYVYTYSFLMKDDFEDIPIPPISDEDLAKLKKEYEANKLKDAALKDK</sequence>
<comment type="function">
    <text evidence="1 9">Required for assembly of cytochrome c oxidase (complex IV).</text>
</comment>
<evidence type="ECO:0000313" key="11">
    <source>
        <dbReference type="EMBL" id="ODV94295.1"/>
    </source>
</evidence>
<evidence type="ECO:0000256" key="4">
    <source>
        <dbReference type="ARBA" id="ARBA00011351"/>
    </source>
</evidence>
<dbReference type="OrthoDB" id="10018333at2759"/>
<keyword evidence="8 9" id="KW-0472">Membrane</keyword>
<dbReference type="EMBL" id="KV454016">
    <property type="protein sequence ID" value="ODV94295.1"/>
    <property type="molecule type" value="Genomic_DNA"/>
</dbReference>
<evidence type="ECO:0000259" key="10">
    <source>
        <dbReference type="Pfam" id="PF09813"/>
    </source>
</evidence>
<gene>
    <name evidence="11" type="ORF">PACTADRAFT_4240</name>
</gene>
<dbReference type="GO" id="GO:0005743">
    <property type="term" value="C:mitochondrial inner membrane"/>
    <property type="evidence" value="ECO:0007669"/>
    <property type="project" value="UniProtKB-SubCell"/>
</dbReference>
<evidence type="ECO:0000256" key="2">
    <source>
        <dbReference type="ARBA" id="ARBA00004434"/>
    </source>
</evidence>
<evidence type="ECO:0000256" key="8">
    <source>
        <dbReference type="ARBA" id="ARBA00023136"/>
    </source>
</evidence>
<comment type="similarity">
    <text evidence="3 9">Belongs to the COA3 family.</text>
</comment>
<feature type="transmembrane region" description="Helical" evidence="9">
    <location>
        <begin position="34"/>
        <end position="54"/>
    </location>
</feature>
<evidence type="ECO:0000256" key="1">
    <source>
        <dbReference type="ARBA" id="ARBA00003064"/>
    </source>
</evidence>
<comment type="subcellular location">
    <subcellularLocation>
        <location evidence="2">Mitochondrion inner membrane</location>
        <topology evidence="2">Single-pass membrane protein</topology>
    </subcellularLocation>
</comment>
<evidence type="ECO:0000256" key="7">
    <source>
        <dbReference type="ARBA" id="ARBA00023128"/>
    </source>
</evidence>
<evidence type="ECO:0000256" key="6">
    <source>
        <dbReference type="ARBA" id="ARBA00022989"/>
    </source>
</evidence>
<keyword evidence="6 9" id="KW-1133">Transmembrane helix</keyword>
<accession>A0A1E4TRA6</accession>
<dbReference type="STRING" id="669874.A0A1E4TRA6"/>
<keyword evidence="9" id="KW-0999">Mitochondrion inner membrane</keyword>
<evidence type="ECO:0000256" key="9">
    <source>
        <dbReference type="RuleBase" id="RU367056"/>
    </source>
</evidence>
<keyword evidence="12" id="KW-1185">Reference proteome</keyword>
<dbReference type="InterPro" id="IPR018628">
    <property type="entry name" value="Coa3_CC"/>
</dbReference>
<organism evidence="11 12">
    <name type="scientific">Pachysolen tannophilus NRRL Y-2460</name>
    <dbReference type="NCBI Taxonomy" id="669874"/>
    <lineage>
        <taxon>Eukaryota</taxon>
        <taxon>Fungi</taxon>
        <taxon>Dikarya</taxon>
        <taxon>Ascomycota</taxon>
        <taxon>Saccharomycotina</taxon>
        <taxon>Pichiomycetes</taxon>
        <taxon>Pachysolenaceae</taxon>
        <taxon>Pachysolen</taxon>
    </lineage>
</organism>
<dbReference type="PANTHER" id="PTHR15642">
    <property type="entry name" value="CYTOCHROME C OXIDASE ASSEMBLY FACTOR 3, MITOCHONDRIAL"/>
    <property type="match status" value="1"/>
</dbReference>
<dbReference type="Proteomes" id="UP000094236">
    <property type="component" value="Unassembled WGS sequence"/>
</dbReference>
<keyword evidence="7 9" id="KW-0496">Mitochondrion</keyword>
<evidence type="ECO:0000256" key="3">
    <source>
        <dbReference type="ARBA" id="ARBA00007035"/>
    </source>
</evidence>
<dbReference type="InterPro" id="IPR041752">
    <property type="entry name" value="Coa3"/>
</dbReference>
<dbReference type="PANTHER" id="PTHR15642:SF3">
    <property type="entry name" value="CYTOCHROME C OXIDASE ASSEMBLY FACTOR 3 HOMOLOG, MITOCHONDRIAL"/>
    <property type="match status" value="1"/>
</dbReference>
<reference evidence="12" key="1">
    <citation type="submission" date="2016-05" db="EMBL/GenBank/DDBJ databases">
        <title>Comparative genomics of biotechnologically important yeasts.</title>
        <authorList>
            <consortium name="DOE Joint Genome Institute"/>
            <person name="Riley R."/>
            <person name="Haridas S."/>
            <person name="Wolfe K.H."/>
            <person name="Lopes M.R."/>
            <person name="Hittinger C.T."/>
            <person name="Goker M."/>
            <person name="Salamov A."/>
            <person name="Wisecaver J."/>
            <person name="Long T.M."/>
            <person name="Aerts A.L."/>
            <person name="Barry K."/>
            <person name="Choi C."/>
            <person name="Clum A."/>
            <person name="Coughlan A.Y."/>
            <person name="Deshpande S."/>
            <person name="Douglass A.P."/>
            <person name="Hanson S.J."/>
            <person name="Klenk H.-P."/>
            <person name="Labutti K."/>
            <person name="Lapidus A."/>
            <person name="Lindquist E."/>
            <person name="Lipzen A."/>
            <person name="Meier-Kolthoff J.P."/>
            <person name="Ohm R.A."/>
            <person name="Otillar R.P."/>
            <person name="Pangilinan J."/>
            <person name="Peng Y."/>
            <person name="Rokas A."/>
            <person name="Rosa C.A."/>
            <person name="Scheuner C."/>
            <person name="Sibirny A.A."/>
            <person name="Slot J.C."/>
            <person name="Stielow J.B."/>
            <person name="Sun H."/>
            <person name="Kurtzman C.P."/>
            <person name="Blackwell M."/>
            <person name="Grigoriev I.V."/>
            <person name="Jeffries T.W."/>
        </authorList>
    </citation>
    <scope>NUCLEOTIDE SEQUENCE [LARGE SCALE GENOMIC DNA]</scope>
    <source>
        <strain evidence="12">NRRL Y-2460</strain>
    </source>
</reference>
<dbReference type="Pfam" id="PF09813">
    <property type="entry name" value="Coa3_cc"/>
    <property type="match status" value="1"/>
</dbReference>
<evidence type="ECO:0000313" key="12">
    <source>
        <dbReference type="Proteomes" id="UP000094236"/>
    </source>
</evidence>